<dbReference type="Proteomes" id="UP000033519">
    <property type="component" value="Unassembled WGS sequence"/>
</dbReference>
<dbReference type="PRINTS" id="PR00411">
    <property type="entry name" value="PNDRDTASEI"/>
</dbReference>
<dbReference type="InterPro" id="IPR036188">
    <property type="entry name" value="FAD/NAD-bd_sf"/>
</dbReference>
<keyword evidence="1" id="KW-0560">Oxidoreductase</keyword>
<reference evidence="3 5" key="1">
    <citation type="submission" date="2015-03" db="EMBL/GenBank/DDBJ databases">
        <authorList>
            <person name="Lepp D."/>
            <person name="Hassan Y.I."/>
            <person name="Li X.-Z."/>
            <person name="Zhou T."/>
        </authorList>
    </citation>
    <scope>NUCLEOTIDE SEQUENCE [LARGE SCALE GENOMIC DNA]</scope>
    <source>
        <strain evidence="3 5">Cr7-05</strain>
    </source>
</reference>
<protein>
    <submittedName>
        <fullName evidence="4">Sarcosine oxidase subunit alpha</fullName>
    </submittedName>
</protein>
<dbReference type="STRING" id="728005.SAMN04488059_10563"/>
<evidence type="ECO:0000259" key="2">
    <source>
        <dbReference type="Pfam" id="PF07992"/>
    </source>
</evidence>
<organism evidence="4 6">
    <name type="scientific">Devosia psychrophila</name>
    <dbReference type="NCBI Taxonomy" id="728005"/>
    <lineage>
        <taxon>Bacteria</taxon>
        <taxon>Pseudomonadati</taxon>
        <taxon>Pseudomonadota</taxon>
        <taxon>Alphaproteobacteria</taxon>
        <taxon>Hyphomicrobiales</taxon>
        <taxon>Devosiaceae</taxon>
        <taxon>Devosia</taxon>
    </lineage>
</organism>
<dbReference type="PANTHER" id="PTHR42949">
    <property type="entry name" value="ANAEROBIC GLYCEROL-3-PHOSPHATE DEHYDROGENASE SUBUNIT B"/>
    <property type="match status" value="1"/>
</dbReference>
<dbReference type="PANTHER" id="PTHR42949:SF3">
    <property type="entry name" value="ANAEROBIC GLYCEROL-3-PHOSPHATE DEHYDROGENASE SUBUNIT B"/>
    <property type="match status" value="1"/>
</dbReference>
<evidence type="ECO:0000313" key="4">
    <source>
        <dbReference type="EMBL" id="SFC43335.1"/>
    </source>
</evidence>
<evidence type="ECO:0000313" key="3">
    <source>
        <dbReference type="EMBL" id="KKC33718.1"/>
    </source>
</evidence>
<reference evidence="4 6" key="2">
    <citation type="submission" date="2016-10" db="EMBL/GenBank/DDBJ databases">
        <authorList>
            <person name="de Groot N.N."/>
        </authorList>
    </citation>
    <scope>NUCLEOTIDE SEQUENCE [LARGE SCALE GENOMIC DNA]</scope>
    <source>
        <strain evidence="4 6">CGMCC 1.10210</strain>
    </source>
</reference>
<dbReference type="InterPro" id="IPR023753">
    <property type="entry name" value="FAD/NAD-binding_dom"/>
</dbReference>
<evidence type="ECO:0000313" key="5">
    <source>
        <dbReference type="Proteomes" id="UP000033519"/>
    </source>
</evidence>
<dbReference type="InterPro" id="IPR051691">
    <property type="entry name" value="Metab_Enz_Cyan_OpOx_G3PDH"/>
</dbReference>
<sequence length="676" mass="70272">MKLRSARLGADTKHLLQGSVINRSQPLQFRLDGRVIPGFAGDTLLSAVLSAGIDTAGKRGGVNLALTTRHAPAIVPATTRDPSLALPMDRTPATDGADYVTLAHQLSRSPLARLLRRETNSLHLDLDRPDPLTRPWLGMAGTPGPDADLVVIGGGVAGMSAAVAGAKNGLRVMLIEATPQLGGHARLFGTMDGEETPDQSIIRLSNAVAASSKITVLTSAEAFALRPGMVRLHQVHLLNGACTGRVLDIPAPRSILATGAFERLPVFAGNRLPGVVGALEAFELAQNYGVWPGRTAIVATSSSPAYRLAMLAQDAGIEVKRIIDARPQPQSRFVEFAKAYGITQAAGTVVANAAPAAGEYGVAITPQLAMEGLSTVDAPIAADRLIACGGWQPDLTLWHMAGGEGRWSAATSRLEPGIAPAGIVLAGSAAGWFSRRACLDSGGDAVDCLLDKPRMPLQDQLIDPLYETPDGAAPIGDLPDDSGHPAYLDGGHGYLVRPRTLPSRWPSWLPFAPKPPSWSLDYTPQPLDIAEVAAGVQLGAIPPASAGIVAHERVAMVGIAAGDEPSSASGGAAPLLSPYLEGRYHGARLFVVAPTEQRVLNVGALIHADPDETDPLMAIGVVVRLTDGASIALVAGTEGQTASVREPGRAFTIQLVVLYEDGMNLAAALGRGASTP</sequence>
<feature type="domain" description="FAD/NAD(P)-binding" evidence="2">
    <location>
        <begin position="148"/>
        <end position="397"/>
    </location>
</feature>
<dbReference type="PATRIC" id="fig|728005.3.peg.3914"/>
<dbReference type="EMBL" id="LAPV01000084">
    <property type="protein sequence ID" value="KKC33718.1"/>
    <property type="molecule type" value="Genomic_DNA"/>
</dbReference>
<evidence type="ECO:0000313" key="6">
    <source>
        <dbReference type="Proteomes" id="UP000182258"/>
    </source>
</evidence>
<dbReference type="RefSeq" id="WP_046170289.1">
    <property type="nucleotide sequence ID" value="NZ_FOMB01000005.1"/>
</dbReference>
<dbReference type="Gene3D" id="3.10.20.440">
    <property type="entry name" value="2Fe-2S iron-sulphur cluster binding domain, sarcosine oxidase, alpha subunit, N-terminal domain"/>
    <property type="match status" value="1"/>
</dbReference>
<name>A0A0F5PYK0_9HYPH</name>
<proteinExistence type="predicted"/>
<dbReference type="OrthoDB" id="5287468at2"/>
<accession>A0A0F5PYK0</accession>
<dbReference type="Pfam" id="PF07992">
    <property type="entry name" value="Pyr_redox_2"/>
    <property type="match status" value="1"/>
</dbReference>
<dbReference type="AlphaFoldDB" id="A0A0F5PYK0"/>
<keyword evidence="5" id="KW-1185">Reference proteome</keyword>
<evidence type="ECO:0000256" key="1">
    <source>
        <dbReference type="ARBA" id="ARBA00023002"/>
    </source>
</evidence>
<dbReference type="Proteomes" id="UP000182258">
    <property type="component" value="Unassembled WGS sequence"/>
</dbReference>
<dbReference type="GO" id="GO:0016491">
    <property type="term" value="F:oxidoreductase activity"/>
    <property type="evidence" value="ECO:0007669"/>
    <property type="project" value="UniProtKB-KW"/>
</dbReference>
<dbReference type="Gene3D" id="3.50.50.60">
    <property type="entry name" value="FAD/NAD(P)-binding domain"/>
    <property type="match status" value="1"/>
</dbReference>
<dbReference type="EMBL" id="FOMB01000005">
    <property type="protein sequence ID" value="SFC43335.1"/>
    <property type="molecule type" value="Genomic_DNA"/>
</dbReference>
<dbReference type="SUPFAM" id="SSF51905">
    <property type="entry name" value="FAD/NAD(P)-binding domain"/>
    <property type="match status" value="2"/>
</dbReference>
<dbReference type="InterPro" id="IPR042204">
    <property type="entry name" value="2Fe-2S-bd_N"/>
</dbReference>
<gene>
    <name evidence="4" type="ORF">SAMN04488059_10563</name>
    <name evidence="3" type="ORF">WH91_07070</name>
</gene>